<evidence type="ECO:0000256" key="10">
    <source>
        <dbReference type="ARBA" id="ARBA00023303"/>
    </source>
</evidence>
<dbReference type="InterPro" id="IPR014756">
    <property type="entry name" value="Ig_E-set"/>
</dbReference>
<evidence type="ECO:0000256" key="11">
    <source>
        <dbReference type="SAM" id="Phobius"/>
    </source>
</evidence>
<feature type="transmembrane region" description="Helical" evidence="11">
    <location>
        <begin position="35"/>
        <end position="59"/>
    </location>
</feature>
<keyword evidence="6" id="KW-0630">Potassium</keyword>
<dbReference type="Pfam" id="PF07885">
    <property type="entry name" value="Ion_trans_2"/>
    <property type="match status" value="1"/>
</dbReference>
<feature type="domain" description="Potassium channel" evidence="12">
    <location>
        <begin position="59"/>
        <end position="125"/>
    </location>
</feature>
<dbReference type="Gene3D" id="1.10.287.70">
    <property type="match status" value="1"/>
</dbReference>
<evidence type="ECO:0000256" key="4">
    <source>
        <dbReference type="ARBA" id="ARBA00022692"/>
    </source>
</evidence>
<keyword evidence="5" id="KW-0851">Voltage-gated channel</keyword>
<dbReference type="InterPro" id="IPR013099">
    <property type="entry name" value="K_chnl_dom"/>
</dbReference>
<evidence type="ECO:0000259" key="13">
    <source>
        <dbReference type="Pfam" id="PF17655"/>
    </source>
</evidence>
<feature type="domain" description="Inward rectifier potassium channel C-terminal" evidence="13">
    <location>
        <begin position="131"/>
        <end position="283"/>
    </location>
</feature>
<keyword evidence="10 14" id="KW-0407">Ion channel</keyword>
<keyword evidence="8" id="KW-0406">Ion transport</keyword>
<keyword evidence="7 11" id="KW-1133">Transmembrane helix</keyword>
<comment type="caution">
    <text evidence="14">The sequence shown here is derived from an EMBL/GenBank/DDBJ whole genome shotgun (WGS) entry which is preliminary data.</text>
</comment>
<evidence type="ECO:0000256" key="2">
    <source>
        <dbReference type="ARBA" id="ARBA00022448"/>
    </source>
</evidence>
<sequence length="288" mass="32465">MPPKRKPRAALRVERVGVPRESWRDVYHFLLVQPWSVFFALVVALYLGLNLVFAFLYTLQPGSVAATRPGVLSDAFFFSVETMATIGYGVMHPETFYAHILVTTEALLGILFVPLATGLIIAKFTRPSARVLFSRNLVLSRFEGVPTLMFRAANIRANQIVEARMNFTLARTIESAEGHRIRRIFDLALLRHTNPQFALSWTVMHPVDANSPLFGFSEAQWHEPGLMILAVITGIDATTSATVHARHAYRGEDVLIAHEFEDILTWRGEDVVHIDYRRFHATRPSPVA</sequence>
<dbReference type="SUPFAM" id="SSF81296">
    <property type="entry name" value="E set domains"/>
    <property type="match status" value="1"/>
</dbReference>
<dbReference type="AlphaFoldDB" id="A0A8J4HG96"/>
<proteinExistence type="predicted"/>
<dbReference type="GO" id="GO:0005242">
    <property type="term" value="F:inward rectifier potassium channel activity"/>
    <property type="evidence" value="ECO:0007669"/>
    <property type="project" value="InterPro"/>
</dbReference>
<evidence type="ECO:0000256" key="1">
    <source>
        <dbReference type="ARBA" id="ARBA00004141"/>
    </source>
</evidence>
<evidence type="ECO:0000256" key="9">
    <source>
        <dbReference type="ARBA" id="ARBA00023136"/>
    </source>
</evidence>
<evidence type="ECO:0000256" key="8">
    <source>
        <dbReference type="ARBA" id="ARBA00023065"/>
    </source>
</evidence>
<dbReference type="SUPFAM" id="SSF81324">
    <property type="entry name" value="Voltage-gated potassium channels"/>
    <property type="match status" value="1"/>
</dbReference>
<dbReference type="GO" id="GO:0034765">
    <property type="term" value="P:regulation of monoatomic ion transmembrane transport"/>
    <property type="evidence" value="ECO:0007669"/>
    <property type="project" value="TreeGrafter"/>
</dbReference>
<dbReference type="PANTHER" id="PTHR11767">
    <property type="entry name" value="INWARD RECTIFIER POTASSIUM CHANNEL"/>
    <property type="match status" value="1"/>
</dbReference>
<reference evidence="14" key="1">
    <citation type="journal article" date="2020" name="mSystems">
        <title>Genome- and Community-Level Interaction Insights into Carbon Utilization and Element Cycling Functions of Hydrothermarchaeota in Hydrothermal Sediment.</title>
        <authorList>
            <person name="Zhou Z."/>
            <person name="Liu Y."/>
            <person name="Xu W."/>
            <person name="Pan J."/>
            <person name="Luo Z.H."/>
            <person name="Li M."/>
        </authorList>
    </citation>
    <scope>NUCLEOTIDE SEQUENCE</scope>
    <source>
        <strain evidence="14">SpSt-997</strain>
    </source>
</reference>
<keyword evidence="9 11" id="KW-0472">Membrane</keyword>
<evidence type="ECO:0000313" key="14">
    <source>
        <dbReference type="EMBL" id="HGC44326.1"/>
    </source>
</evidence>
<keyword evidence="4 11" id="KW-0812">Transmembrane</keyword>
<dbReference type="PRINTS" id="PR01320">
    <property type="entry name" value="KIRCHANNEL"/>
</dbReference>
<dbReference type="Pfam" id="PF17655">
    <property type="entry name" value="IRK_C"/>
    <property type="match status" value="1"/>
</dbReference>
<comment type="subcellular location">
    <subcellularLocation>
        <location evidence="1">Membrane</location>
        <topology evidence="1">Multi-pass membrane protein</topology>
    </subcellularLocation>
</comment>
<dbReference type="Gene3D" id="2.60.40.1400">
    <property type="entry name" value="G protein-activated inward rectifier potassium channel 1"/>
    <property type="match status" value="1"/>
</dbReference>
<protein>
    <submittedName>
        <fullName evidence="14">ATP-sensitive inward rectifier potassium channel 10</fullName>
    </submittedName>
</protein>
<feature type="transmembrane region" description="Helical" evidence="11">
    <location>
        <begin position="96"/>
        <end position="122"/>
    </location>
</feature>
<name>A0A8J4HG96_9PROT</name>
<accession>A0A8J4HG96</accession>
<evidence type="ECO:0000259" key="12">
    <source>
        <dbReference type="Pfam" id="PF07885"/>
    </source>
</evidence>
<evidence type="ECO:0000256" key="6">
    <source>
        <dbReference type="ARBA" id="ARBA00022958"/>
    </source>
</evidence>
<evidence type="ECO:0000256" key="7">
    <source>
        <dbReference type="ARBA" id="ARBA00022989"/>
    </source>
</evidence>
<gene>
    <name evidence="14" type="ORF">ENY07_14060</name>
</gene>
<organism evidence="14">
    <name type="scientific">Acidicaldus sp</name>
    <dbReference type="NCBI Taxonomy" id="1872105"/>
    <lineage>
        <taxon>Bacteria</taxon>
        <taxon>Pseudomonadati</taxon>
        <taxon>Pseudomonadota</taxon>
        <taxon>Alphaproteobacteria</taxon>
        <taxon>Acetobacterales</taxon>
        <taxon>Acetobacteraceae</taxon>
        <taxon>Acidicaldus</taxon>
    </lineage>
</organism>
<dbReference type="EMBL" id="DTQM01000266">
    <property type="protein sequence ID" value="HGC44326.1"/>
    <property type="molecule type" value="Genomic_DNA"/>
</dbReference>
<dbReference type="GO" id="GO:0005886">
    <property type="term" value="C:plasma membrane"/>
    <property type="evidence" value="ECO:0007669"/>
    <property type="project" value="TreeGrafter"/>
</dbReference>
<dbReference type="GO" id="GO:0034702">
    <property type="term" value="C:monoatomic ion channel complex"/>
    <property type="evidence" value="ECO:0007669"/>
    <property type="project" value="UniProtKB-KW"/>
</dbReference>
<evidence type="ECO:0000256" key="3">
    <source>
        <dbReference type="ARBA" id="ARBA00022538"/>
    </source>
</evidence>
<dbReference type="GO" id="GO:1990573">
    <property type="term" value="P:potassium ion import across plasma membrane"/>
    <property type="evidence" value="ECO:0007669"/>
    <property type="project" value="TreeGrafter"/>
</dbReference>
<keyword evidence="2" id="KW-0813">Transport</keyword>
<dbReference type="PANTHER" id="PTHR11767:SF102">
    <property type="entry name" value="INWARDLY RECTIFYING POTASSIUM CHANNEL 1, ISOFORM F"/>
    <property type="match status" value="1"/>
</dbReference>
<dbReference type="InterPro" id="IPR041647">
    <property type="entry name" value="IRK_C"/>
</dbReference>
<dbReference type="InterPro" id="IPR016449">
    <property type="entry name" value="K_chnl_inward-rec_Kir"/>
</dbReference>
<keyword evidence="3" id="KW-0633">Potassium transport</keyword>
<evidence type="ECO:0000256" key="5">
    <source>
        <dbReference type="ARBA" id="ARBA00022882"/>
    </source>
</evidence>
<dbReference type="InterPro" id="IPR013518">
    <property type="entry name" value="K_chnl_inward-rec_Kir_cyto"/>
</dbReference>